<dbReference type="PANTHER" id="PTHR11266">
    <property type="entry name" value="PEROXISOMAL MEMBRANE PROTEIN 2, PXMP2 MPV17"/>
    <property type="match status" value="1"/>
</dbReference>
<evidence type="ECO:0000256" key="4">
    <source>
        <dbReference type="ARBA" id="ARBA00022989"/>
    </source>
</evidence>
<comment type="similarity">
    <text evidence="2 6">Belongs to the peroxisomal membrane protein PXMP2/4 family.</text>
</comment>
<keyword evidence="5" id="KW-0472">Membrane</keyword>
<evidence type="ECO:0000256" key="1">
    <source>
        <dbReference type="ARBA" id="ARBA00004141"/>
    </source>
</evidence>
<comment type="subcellular location">
    <subcellularLocation>
        <location evidence="1">Membrane</location>
        <topology evidence="1">Multi-pass membrane protein</topology>
    </subcellularLocation>
</comment>
<accession>A0ABQ9ECK0</accession>
<sequence length="140" mass="16387">MHLKKSMLTYATLWTLADFNEQKFFSKRKHYDIFKTLRNTTVGTFVIAPMVYNWQNFAEKLYPGTTMRAVIKKTVTSNIVFGPVATSCFFVATNILERRGDIVDEWKEKFPKTFMNVHPVKSLFSPMFKVTEEEEEKTLP</sequence>
<keyword evidence="4" id="KW-1133">Transmembrane helix</keyword>
<gene>
    <name evidence="7" type="ORF">KUTeg_019433</name>
</gene>
<evidence type="ECO:0000256" key="5">
    <source>
        <dbReference type="ARBA" id="ARBA00023136"/>
    </source>
</evidence>
<evidence type="ECO:0000313" key="8">
    <source>
        <dbReference type="Proteomes" id="UP001217089"/>
    </source>
</evidence>
<organism evidence="7 8">
    <name type="scientific">Tegillarca granosa</name>
    <name type="common">Malaysian cockle</name>
    <name type="synonym">Anadara granosa</name>
    <dbReference type="NCBI Taxonomy" id="220873"/>
    <lineage>
        <taxon>Eukaryota</taxon>
        <taxon>Metazoa</taxon>
        <taxon>Spiralia</taxon>
        <taxon>Lophotrochozoa</taxon>
        <taxon>Mollusca</taxon>
        <taxon>Bivalvia</taxon>
        <taxon>Autobranchia</taxon>
        <taxon>Pteriomorphia</taxon>
        <taxon>Arcoida</taxon>
        <taxon>Arcoidea</taxon>
        <taxon>Arcidae</taxon>
        <taxon>Tegillarca</taxon>
    </lineage>
</organism>
<dbReference type="InterPro" id="IPR007248">
    <property type="entry name" value="Mpv17_PMP22"/>
</dbReference>
<name>A0ABQ9ECK0_TEGGR</name>
<evidence type="ECO:0000256" key="2">
    <source>
        <dbReference type="ARBA" id="ARBA00006824"/>
    </source>
</evidence>
<keyword evidence="3" id="KW-0812">Transmembrane</keyword>
<proteinExistence type="inferred from homology"/>
<reference evidence="7 8" key="1">
    <citation type="submission" date="2022-12" db="EMBL/GenBank/DDBJ databases">
        <title>Chromosome-level genome of Tegillarca granosa.</title>
        <authorList>
            <person name="Kim J."/>
        </authorList>
    </citation>
    <scope>NUCLEOTIDE SEQUENCE [LARGE SCALE GENOMIC DNA]</scope>
    <source>
        <strain evidence="7">Teg-2019</strain>
        <tissue evidence="7">Adductor muscle</tissue>
    </source>
</reference>
<evidence type="ECO:0000313" key="7">
    <source>
        <dbReference type="EMBL" id="KAJ8303037.1"/>
    </source>
</evidence>
<keyword evidence="8" id="KW-1185">Reference proteome</keyword>
<evidence type="ECO:0000256" key="3">
    <source>
        <dbReference type="ARBA" id="ARBA00022692"/>
    </source>
</evidence>
<protein>
    <submittedName>
        <fullName evidence="7">Uncharacterized protein</fullName>
    </submittedName>
</protein>
<dbReference type="PANTHER" id="PTHR11266:SF85">
    <property type="entry name" value="MPV17-LIKE PROTEIN"/>
    <property type="match status" value="1"/>
</dbReference>
<comment type="caution">
    <text evidence="7">The sequence shown here is derived from an EMBL/GenBank/DDBJ whole genome shotgun (WGS) entry which is preliminary data.</text>
</comment>
<evidence type="ECO:0000256" key="6">
    <source>
        <dbReference type="RuleBase" id="RU363053"/>
    </source>
</evidence>
<dbReference type="Proteomes" id="UP001217089">
    <property type="component" value="Unassembled WGS sequence"/>
</dbReference>
<dbReference type="EMBL" id="JARBDR010000917">
    <property type="protein sequence ID" value="KAJ8303037.1"/>
    <property type="molecule type" value="Genomic_DNA"/>
</dbReference>